<keyword evidence="5 9" id="KW-0812">Transmembrane</keyword>
<evidence type="ECO:0000256" key="9">
    <source>
        <dbReference type="RuleBase" id="RU367016"/>
    </source>
</evidence>
<dbReference type="PANTHER" id="PTHR30353">
    <property type="entry name" value="INNER MEMBRANE PROTEIN DEDA-RELATED"/>
    <property type="match status" value="1"/>
</dbReference>
<evidence type="ECO:0000313" key="14">
    <source>
        <dbReference type="Proteomes" id="UP000195540"/>
    </source>
</evidence>
<dbReference type="Pfam" id="PF09335">
    <property type="entry name" value="VTT_dom"/>
    <property type="match status" value="1"/>
</dbReference>
<evidence type="ECO:0000256" key="8">
    <source>
        <dbReference type="ARBA" id="ARBA00040772"/>
    </source>
</evidence>
<evidence type="ECO:0000313" key="16">
    <source>
        <dbReference type="Proteomes" id="UP001171165"/>
    </source>
</evidence>
<dbReference type="STRING" id="584.AOUC001_15970"/>
<dbReference type="GO" id="GO:0005886">
    <property type="term" value="C:plasma membrane"/>
    <property type="evidence" value="ECO:0007669"/>
    <property type="project" value="UniProtKB-SubCell"/>
</dbReference>
<evidence type="ECO:0000256" key="5">
    <source>
        <dbReference type="ARBA" id="ARBA00022692"/>
    </source>
</evidence>
<evidence type="ECO:0000256" key="7">
    <source>
        <dbReference type="ARBA" id="ARBA00023136"/>
    </source>
</evidence>
<protein>
    <recommendedName>
        <fullName evidence="8">Inner membrane protein YghB</fullName>
    </recommendedName>
</protein>
<sequence length="223" mass="25193">MGTLKEIIHALLQHDYMVLADPNILWIIYIVLFVIIMLENGVLPAAFLPGDTLLILCGALIAKDVLHFLPTIIVLGTAASIGSWLGFLQGRWLSDTKVVKRWMAQLPEQYHHKANDLFHRRGLYALLIGRFIGFVRTLLPTLAGLSELQQRRFQLFNWISGFLWVGLIVSLGYILNLIPFIQKHETLVMNILMTLPVLLLTAGLIGSIVMYIRHRKSSNNSAK</sequence>
<dbReference type="RefSeq" id="WP_004248983.1">
    <property type="nucleotide sequence ID" value="NZ_ABFCQN020000044.1"/>
</dbReference>
<keyword evidence="3 9" id="KW-1003">Cell membrane</keyword>
<feature type="transmembrane region" description="Helical" evidence="9">
    <location>
        <begin position="16"/>
        <end position="36"/>
    </location>
</feature>
<dbReference type="AlphaFoldDB" id="A0A1Z1T0C5"/>
<dbReference type="EMBL" id="UAUE01000004">
    <property type="protein sequence ID" value="SPY94628.1"/>
    <property type="molecule type" value="Genomic_DNA"/>
</dbReference>
<feature type="transmembrane region" description="Helical" evidence="9">
    <location>
        <begin position="155"/>
        <end position="175"/>
    </location>
</feature>
<keyword evidence="4" id="KW-0997">Cell inner membrane</keyword>
<proteinExistence type="inferred from homology"/>
<evidence type="ECO:0000313" key="15">
    <source>
        <dbReference type="Proteomes" id="UP000251485"/>
    </source>
</evidence>
<evidence type="ECO:0000256" key="3">
    <source>
        <dbReference type="ARBA" id="ARBA00022475"/>
    </source>
</evidence>
<comment type="subcellular location">
    <subcellularLocation>
        <location evidence="1">Cell inner membrane</location>
        <topology evidence="1">Multi-pass membrane protein</topology>
    </subcellularLocation>
    <subcellularLocation>
        <location evidence="9">Cell membrane</location>
        <topology evidence="9">Multi-pass membrane protein</topology>
    </subcellularLocation>
</comment>
<dbReference type="Proteomes" id="UP000251485">
    <property type="component" value="Unassembled WGS sequence"/>
</dbReference>
<evidence type="ECO:0000256" key="4">
    <source>
        <dbReference type="ARBA" id="ARBA00022519"/>
    </source>
</evidence>
<evidence type="ECO:0000313" key="11">
    <source>
        <dbReference type="EMBL" id="ARX36191.1"/>
    </source>
</evidence>
<feature type="transmembrane region" description="Helical" evidence="9">
    <location>
        <begin position="187"/>
        <end position="212"/>
    </location>
</feature>
<dbReference type="GeneID" id="6803376"/>
<dbReference type="OMA" id="QGRWLGH"/>
<dbReference type="InterPro" id="IPR032816">
    <property type="entry name" value="VTT_dom"/>
</dbReference>
<reference evidence="12" key="3">
    <citation type="submission" date="2023-06" db="EMBL/GenBank/DDBJ databases">
        <authorList>
            <consortium name="Clinical and Environmental Microbiology Branch: Whole genome sequencing antimicrobial resistance pathogens in the healthcare setting"/>
        </authorList>
    </citation>
    <scope>NUCLEOTIDE SEQUENCE</scope>
    <source>
        <strain evidence="12">Microbial</strain>
    </source>
</reference>
<feature type="transmembrane region" description="Helical" evidence="9">
    <location>
        <begin position="123"/>
        <end position="143"/>
    </location>
</feature>
<gene>
    <name evidence="13" type="primary">yghB</name>
    <name evidence="11" type="ORF">AM402_19310</name>
    <name evidence="13" type="ORF">NCTC10975_00973</name>
    <name evidence="12" type="ORF">PW210_000190</name>
</gene>
<feature type="domain" description="VTT" evidence="10">
    <location>
        <begin position="48"/>
        <end position="173"/>
    </location>
</feature>
<dbReference type="KEGG" id="pvl:AOB99_02990"/>
<evidence type="ECO:0000259" key="10">
    <source>
        <dbReference type="Pfam" id="PF09335"/>
    </source>
</evidence>
<evidence type="ECO:0000256" key="2">
    <source>
        <dbReference type="ARBA" id="ARBA00010792"/>
    </source>
</evidence>
<keyword evidence="6 9" id="KW-1133">Transmembrane helix</keyword>
<dbReference type="EMBL" id="CP021694">
    <property type="protein sequence ID" value="ARX36191.1"/>
    <property type="molecule type" value="Genomic_DNA"/>
</dbReference>
<evidence type="ECO:0000313" key="13">
    <source>
        <dbReference type="EMBL" id="SPY94628.1"/>
    </source>
</evidence>
<keyword evidence="7 9" id="KW-0472">Membrane</keyword>
<dbReference type="InterPro" id="IPR032818">
    <property type="entry name" value="DedA-like"/>
</dbReference>
<dbReference type="Proteomes" id="UP001171165">
    <property type="component" value="Unassembled WGS sequence"/>
</dbReference>
<feature type="transmembrane region" description="Helical" evidence="9">
    <location>
        <begin position="68"/>
        <end position="87"/>
    </location>
</feature>
<dbReference type="Proteomes" id="UP000195540">
    <property type="component" value="Chromosome"/>
</dbReference>
<name>A0A1Z1T0C5_PROMI</name>
<reference evidence="11 14" key="1">
    <citation type="submission" date="2017-05" db="EMBL/GenBank/DDBJ databases">
        <title>Whole genome sequencing of Proteus mirabilis AR_0155.</title>
        <authorList>
            <person name="Conlan S."/>
            <person name="Thomas P.J."/>
            <person name="Mullikin J."/>
            <person name="Frank K.M."/>
            <person name="Segre J.A."/>
        </authorList>
    </citation>
    <scope>NUCLEOTIDE SEQUENCE [LARGE SCALE GENOMIC DNA]</scope>
    <source>
        <strain evidence="11 14">AR_0155</strain>
    </source>
</reference>
<evidence type="ECO:0000256" key="1">
    <source>
        <dbReference type="ARBA" id="ARBA00004429"/>
    </source>
</evidence>
<reference evidence="13 15" key="2">
    <citation type="submission" date="2018-06" db="EMBL/GenBank/DDBJ databases">
        <authorList>
            <consortium name="Pathogen Informatics"/>
            <person name="Doyle S."/>
        </authorList>
    </citation>
    <scope>NUCLEOTIDE SEQUENCE [LARGE SCALE GENOMIC DNA]</scope>
    <source>
        <strain evidence="13 15">NCTC10975</strain>
    </source>
</reference>
<comment type="similarity">
    <text evidence="2 9">Belongs to the DedA family.</text>
</comment>
<organism evidence="12 16">
    <name type="scientific">Proteus mirabilis</name>
    <dbReference type="NCBI Taxonomy" id="584"/>
    <lineage>
        <taxon>Bacteria</taxon>
        <taxon>Pseudomonadati</taxon>
        <taxon>Pseudomonadota</taxon>
        <taxon>Gammaproteobacteria</taxon>
        <taxon>Enterobacterales</taxon>
        <taxon>Morganellaceae</taxon>
        <taxon>Proteus</taxon>
    </lineage>
</organism>
<dbReference type="OrthoDB" id="13976at2"/>
<evidence type="ECO:0000256" key="6">
    <source>
        <dbReference type="ARBA" id="ARBA00022989"/>
    </source>
</evidence>
<dbReference type="PANTHER" id="PTHR30353:SF10">
    <property type="entry name" value="INNER MEMBRANE PROTEIN YGHB"/>
    <property type="match status" value="1"/>
</dbReference>
<dbReference type="EMBL" id="ABKSPD020000001">
    <property type="protein sequence ID" value="EKW9774441.1"/>
    <property type="molecule type" value="Genomic_DNA"/>
</dbReference>
<evidence type="ECO:0000313" key="12">
    <source>
        <dbReference type="EMBL" id="EKW9774441.1"/>
    </source>
</evidence>
<accession>A0A1Z1T0C5</accession>